<proteinExistence type="predicted"/>
<dbReference type="EnsemblMetazoa" id="OVOC3786.1">
    <property type="protein sequence ID" value="OVOC3786.1"/>
    <property type="gene ID" value="WBGene00240595"/>
</dbReference>
<dbReference type="AlphaFoldDB" id="A0A8R1XTC0"/>
<sequence>MGCELDKLDCMRHIKLCNILFCKECLLKLIEHQFYNKKERRGSQTRIQIRNLQKERYSTAQALKKGDWIG</sequence>
<evidence type="ECO:0000313" key="2">
    <source>
        <dbReference type="Proteomes" id="UP000024404"/>
    </source>
</evidence>
<reference evidence="2" key="1">
    <citation type="submission" date="2013-10" db="EMBL/GenBank/DDBJ databases">
        <title>Genome sequencing of Onchocerca volvulus.</title>
        <authorList>
            <person name="Cotton J."/>
            <person name="Tsai J."/>
            <person name="Stanley E."/>
            <person name="Tracey A."/>
            <person name="Holroyd N."/>
            <person name="Lustigman S."/>
            <person name="Berriman M."/>
        </authorList>
    </citation>
    <scope>NUCLEOTIDE SEQUENCE</scope>
</reference>
<accession>A0A8R1XTC0</accession>
<protein>
    <submittedName>
        <fullName evidence="1">Uncharacterized protein</fullName>
    </submittedName>
</protein>
<dbReference type="Proteomes" id="UP000024404">
    <property type="component" value="Unassembled WGS sequence"/>
</dbReference>
<dbReference type="EMBL" id="CMVM020000122">
    <property type="status" value="NOT_ANNOTATED_CDS"/>
    <property type="molecule type" value="Genomic_DNA"/>
</dbReference>
<organism evidence="1 2">
    <name type="scientific">Onchocerca volvulus</name>
    <dbReference type="NCBI Taxonomy" id="6282"/>
    <lineage>
        <taxon>Eukaryota</taxon>
        <taxon>Metazoa</taxon>
        <taxon>Ecdysozoa</taxon>
        <taxon>Nematoda</taxon>
        <taxon>Chromadorea</taxon>
        <taxon>Rhabditida</taxon>
        <taxon>Spirurina</taxon>
        <taxon>Spiruromorpha</taxon>
        <taxon>Filarioidea</taxon>
        <taxon>Onchocercidae</taxon>
        <taxon>Onchocerca</taxon>
    </lineage>
</organism>
<keyword evidence="2" id="KW-1185">Reference proteome</keyword>
<evidence type="ECO:0000313" key="1">
    <source>
        <dbReference type="EnsemblMetazoa" id="OVOC3786.1"/>
    </source>
</evidence>
<name>A0A8R1XTC0_ONCVO</name>
<reference evidence="1" key="2">
    <citation type="submission" date="2022-06" db="UniProtKB">
        <authorList>
            <consortium name="EnsemblMetazoa"/>
        </authorList>
    </citation>
    <scope>IDENTIFICATION</scope>
</reference>